<sequence>MVQPARHQQPTYHHYLTQFLTRAIENEQSNEHLGQPTSAVAGAVLTDFRIFNVGSADPSPIVADTELVVNPTAALLPHRNRRARFAGLACACLVTDSSLFTENADPERLPSPTSSALLAAMGGFWGLVEKSQNLLLPSVLFVVHCGGTEGDVVPALAVLVAFDRVRPTLVSTSWMTSDERTSLLGLLAAIHKHCRNRVAAYRTSFPPSPSPGALEATLMLYRAVLKAPLYREFLVSRFREELNKMLSDSALARYSELRKESSPIISNTDAVTEGAIKLASRVFDDIRVDIQFYQPQFRRELRLCAWWHRSSLSSLTGC</sequence>
<evidence type="ECO:0000313" key="2">
    <source>
        <dbReference type="Proteomes" id="UP001212152"/>
    </source>
</evidence>
<reference evidence="1" key="1">
    <citation type="submission" date="2020-05" db="EMBL/GenBank/DDBJ databases">
        <title>Phylogenomic resolution of chytrid fungi.</title>
        <authorList>
            <person name="Stajich J.E."/>
            <person name="Amses K."/>
            <person name="Simmons R."/>
            <person name="Seto K."/>
            <person name="Myers J."/>
            <person name="Bonds A."/>
            <person name="Quandt C.A."/>
            <person name="Barry K."/>
            <person name="Liu P."/>
            <person name="Grigoriev I."/>
            <person name="Longcore J.E."/>
            <person name="James T.Y."/>
        </authorList>
    </citation>
    <scope>NUCLEOTIDE SEQUENCE</scope>
    <source>
        <strain evidence="1">JEL0379</strain>
    </source>
</reference>
<dbReference type="AlphaFoldDB" id="A0AAD5XSV3"/>
<accession>A0AAD5XSV3</accession>
<dbReference type="Proteomes" id="UP001212152">
    <property type="component" value="Unassembled WGS sequence"/>
</dbReference>
<name>A0AAD5XSV3_9FUNG</name>
<keyword evidence="2" id="KW-1185">Reference proteome</keyword>
<gene>
    <name evidence="1" type="ORF">HDU87_003044</name>
</gene>
<comment type="caution">
    <text evidence="1">The sequence shown here is derived from an EMBL/GenBank/DDBJ whole genome shotgun (WGS) entry which is preliminary data.</text>
</comment>
<protein>
    <submittedName>
        <fullName evidence="1">Uncharacterized protein</fullName>
    </submittedName>
</protein>
<organism evidence="1 2">
    <name type="scientific">Geranomyces variabilis</name>
    <dbReference type="NCBI Taxonomy" id="109894"/>
    <lineage>
        <taxon>Eukaryota</taxon>
        <taxon>Fungi</taxon>
        <taxon>Fungi incertae sedis</taxon>
        <taxon>Chytridiomycota</taxon>
        <taxon>Chytridiomycota incertae sedis</taxon>
        <taxon>Chytridiomycetes</taxon>
        <taxon>Spizellomycetales</taxon>
        <taxon>Powellomycetaceae</taxon>
        <taxon>Geranomyces</taxon>
    </lineage>
</organism>
<evidence type="ECO:0000313" key="1">
    <source>
        <dbReference type="EMBL" id="KAJ3179088.1"/>
    </source>
</evidence>
<dbReference type="EMBL" id="JADGJQ010000022">
    <property type="protein sequence ID" value="KAJ3179088.1"/>
    <property type="molecule type" value="Genomic_DNA"/>
</dbReference>
<proteinExistence type="predicted"/>